<dbReference type="Proteomes" id="UP000587608">
    <property type="component" value="Unassembled WGS sequence"/>
</dbReference>
<feature type="transmembrane region" description="Helical" evidence="8">
    <location>
        <begin position="21"/>
        <end position="39"/>
    </location>
</feature>
<keyword evidence="4 9" id="KW-0808">Transferase</keyword>
<evidence type="ECO:0000256" key="7">
    <source>
        <dbReference type="ARBA" id="ARBA00023136"/>
    </source>
</evidence>
<feature type="transmembrane region" description="Helical" evidence="8">
    <location>
        <begin position="172"/>
        <end position="193"/>
    </location>
</feature>
<sequence>MLERAARRAPVPRRSPRPDRALVLLAPPALALVLGLWGIRRQNSMWGDETVTYQLARRDLAQIWRTAEHVDLVHAVYYSVMHGVFGLFGEGLLTLRLPSVLAMCAAASGVALLGLRLAGPRAGLSAGLVFTLLPQVQKYAQEGRSYALVCALVSWATVALLAGLAHRDRWRWVVYGATMLTACLLHEFAVLALAAHGATLLLARVPRPVLRAWSVSAAAVVTGLLPLVLLSAGQSQQVAWINGPVRILDFLPLAAAGVVGAKVVPLRARGPVRLAALAVPLVVLPCLLLLLASLVKPLFVDRYVLYGNIGTALLLGACLSHLHRRWWSSRTPRTTAVAVLAALAVLAVLVPASLALRTPESRSNDVTAVGAAIRHEGRPGDGLLYLPAQRRSWIGADPADTRAVTDLALKRDPAASNTLSGVEFSARDVAARMLRYDRIVVVRDPAGARPPATARERAKARTLRLHFHVRRSTLVDGARVTVFVRDGAPSAKPGS</sequence>
<dbReference type="GO" id="GO:0010041">
    <property type="term" value="P:response to iron(III) ion"/>
    <property type="evidence" value="ECO:0007669"/>
    <property type="project" value="TreeGrafter"/>
</dbReference>
<dbReference type="GO" id="GO:0009103">
    <property type="term" value="P:lipopolysaccharide biosynthetic process"/>
    <property type="evidence" value="ECO:0007669"/>
    <property type="project" value="UniProtKB-ARBA"/>
</dbReference>
<reference evidence="9 10" key="1">
    <citation type="submission" date="2020-07" db="EMBL/GenBank/DDBJ databases">
        <title>Differential regulation of undecylprodigiosin biosynthesis in the yeast-scavenging Streptomyces strain MBK6.</title>
        <authorList>
            <person name="Baral B."/>
            <person name="Siitonen V."/>
            <person name="Laughlin M."/>
            <person name="Yamada K."/>
            <person name="Ilomaeki M."/>
            <person name="Metsae-Ketelae M."/>
            <person name="Niemi J."/>
        </authorList>
    </citation>
    <scope>NUCLEOTIDE SEQUENCE [LARGE SCALE GENOMIC DNA]</scope>
    <source>
        <strain evidence="9 10">MBK6</strain>
    </source>
</reference>
<feature type="transmembrane region" description="Helical" evidence="8">
    <location>
        <begin position="335"/>
        <end position="356"/>
    </location>
</feature>
<organism evidence="9 10">
    <name type="scientific">Streptomyces griseoaurantiacus</name>
    <dbReference type="NCBI Taxonomy" id="68213"/>
    <lineage>
        <taxon>Bacteria</taxon>
        <taxon>Bacillati</taxon>
        <taxon>Actinomycetota</taxon>
        <taxon>Actinomycetes</taxon>
        <taxon>Kitasatosporales</taxon>
        <taxon>Streptomycetaceae</taxon>
        <taxon>Streptomyces</taxon>
        <taxon>Streptomyces aurantiacus group</taxon>
    </lineage>
</organism>
<feature type="transmembrane region" description="Helical" evidence="8">
    <location>
        <begin position="100"/>
        <end position="119"/>
    </location>
</feature>
<evidence type="ECO:0000256" key="4">
    <source>
        <dbReference type="ARBA" id="ARBA00022679"/>
    </source>
</evidence>
<gene>
    <name evidence="9" type="ORF">H1X69_30370</name>
</gene>
<feature type="transmembrane region" description="Helical" evidence="8">
    <location>
        <begin position="75"/>
        <end position="93"/>
    </location>
</feature>
<feature type="transmembrane region" description="Helical" evidence="8">
    <location>
        <begin position="213"/>
        <end position="233"/>
    </location>
</feature>
<proteinExistence type="predicted"/>
<evidence type="ECO:0000256" key="8">
    <source>
        <dbReference type="SAM" id="Phobius"/>
    </source>
</evidence>
<feature type="transmembrane region" description="Helical" evidence="8">
    <location>
        <begin position="303"/>
        <end position="323"/>
    </location>
</feature>
<name>A0A7W2DZ49_9ACTN</name>
<keyword evidence="5 8" id="KW-0812">Transmembrane</keyword>
<evidence type="ECO:0000313" key="9">
    <source>
        <dbReference type="EMBL" id="MBA5225674.1"/>
    </source>
</evidence>
<evidence type="ECO:0000256" key="3">
    <source>
        <dbReference type="ARBA" id="ARBA00022676"/>
    </source>
</evidence>
<protein>
    <submittedName>
        <fullName evidence="9">Glycosyltransferase family 39 protein</fullName>
    </submittedName>
</protein>
<keyword evidence="6 8" id="KW-1133">Transmembrane helix</keyword>
<dbReference type="GO" id="GO:0016763">
    <property type="term" value="F:pentosyltransferase activity"/>
    <property type="evidence" value="ECO:0007669"/>
    <property type="project" value="TreeGrafter"/>
</dbReference>
<comment type="subcellular location">
    <subcellularLocation>
        <location evidence="1">Cell membrane</location>
        <topology evidence="1">Multi-pass membrane protein</topology>
    </subcellularLocation>
</comment>
<dbReference type="EMBL" id="JACERG010000020">
    <property type="protein sequence ID" value="MBA5225674.1"/>
    <property type="molecule type" value="Genomic_DNA"/>
</dbReference>
<dbReference type="GO" id="GO:0005886">
    <property type="term" value="C:plasma membrane"/>
    <property type="evidence" value="ECO:0007669"/>
    <property type="project" value="UniProtKB-SubCell"/>
</dbReference>
<feature type="transmembrane region" description="Helical" evidence="8">
    <location>
        <begin position="270"/>
        <end position="291"/>
    </location>
</feature>
<evidence type="ECO:0000256" key="6">
    <source>
        <dbReference type="ARBA" id="ARBA00022989"/>
    </source>
</evidence>
<keyword evidence="7 8" id="KW-0472">Membrane</keyword>
<evidence type="ECO:0000256" key="2">
    <source>
        <dbReference type="ARBA" id="ARBA00022475"/>
    </source>
</evidence>
<comment type="caution">
    <text evidence="9">The sequence shown here is derived from an EMBL/GenBank/DDBJ whole genome shotgun (WGS) entry which is preliminary data.</text>
</comment>
<keyword evidence="2" id="KW-1003">Cell membrane</keyword>
<feature type="transmembrane region" description="Helical" evidence="8">
    <location>
        <begin position="146"/>
        <end position="165"/>
    </location>
</feature>
<dbReference type="InterPro" id="IPR050297">
    <property type="entry name" value="LipidA_mod_glycosyltrf_83"/>
</dbReference>
<evidence type="ECO:0000256" key="5">
    <source>
        <dbReference type="ARBA" id="ARBA00022692"/>
    </source>
</evidence>
<accession>A0A7W2DZ49</accession>
<keyword evidence="3" id="KW-0328">Glycosyltransferase</keyword>
<evidence type="ECO:0000313" key="10">
    <source>
        <dbReference type="Proteomes" id="UP000587608"/>
    </source>
</evidence>
<dbReference type="PANTHER" id="PTHR33908">
    <property type="entry name" value="MANNOSYLTRANSFERASE YKCB-RELATED"/>
    <property type="match status" value="1"/>
</dbReference>
<evidence type="ECO:0000256" key="1">
    <source>
        <dbReference type="ARBA" id="ARBA00004651"/>
    </source>
</evidence>
<dbReference type="AlphaFoldDB" id="A0A7W2DZ49"/>
<dbReference type="PANTHER" id="PTHR33908:SF3">
    <property type="entry name" value="UNDECAPRENYL PHOSPHATE-ALPHA-4-AMINO-4-DEOXY-L-ARABINOSE ARABINOSYL TRANSFERASE"/>
    <property type="match status" value="1"/>
</dbReference>